<accession>A0A0R1ZNS3</accession>
<evidence type="ECO:0000313" key="3">
    <source>
        <dbReference type="Proteomes" id="UP000051679"/>
    </source>
</evidence>
<dbReference type="AlphaFoldDB" id="A0A0R1ZNS3"/>
<comment type="caution">
    <text evidence="2">The sequence shown here is derived from an EMBL/GenBank/DDBJ whole genome shotgun (WGS) entry which is preliminary data.</text>
</comment>
<dbReference type="Proteomes" id="UP000051679">
    <property type="component" value="Unassembled WGS sequence"/>
</dbReference>
<organism evidence="2 3">
    <name type="scientific">Lacticaseibacillus sharpeae JCM 1186 = DSM 20505</name>
    <dbReference type="NCBI Taxonomy" id="1291052"/>
    <lineage>
        <taxon>Bacteria</taxon>
        <taxon>Bacillati</taxon>
        <taxon>Bacillota</taxon>
        <taxon>Bacilli</taxon>
        <taxon>Lactobacillales</taxon>
        <taxon>Lactobacillaceae</taxon>
        <taxon>Lacticaseibacillus</taxon>
    </lineage>
</organism>
<feature type="region of interest" description="Disordered" evidence="1">
    <location>
        <begin position="88"/>
        <end position="114"/>
    </location>
</feature>
<evidence type="ECO:0000313" key="2">
    <source>
        <dbReference type="EMBL" id="KRM56637.1"/>
    </source>
</evidence>
<dbReference type="RefSeq" id="WP_054679246.1">
    <property type="nucleotide sequence ID" value="NZ_AYYO01000001.1"/>
</dbReference>
<proteinExistence type="predicted"/>
<dbReference type="EMBL" id="AYYO01000001">
    <property type="protein sequence ID" value="KRM56637.1"/>
    <property type="molecule type" value="Genomic_DNA"/>
</dbReference>
<feature type="compositionally biased region" description="Basic and acidic residues" evidence="1">
    <location>
        <begin position="101"/>
        <end position="114"/>
    </location>
</feature>
<evidence type="ECO:0000256" key="1">
    <source>
        <dbReference type="SAM" id="MobiDB-lite"/>
    </source>
</evidence>
<keyword evidence="3" id="KW-1185">Reference proteome</keyword>
<reference evidence="2 3" key="1">
    <citation type="journal article" date="2015" name="Genome Announc.">
        <title>Expanding the biotechnology potential of lactobacilli through comparative genomics of 213 strains and associated genera.</title>
        <authorList>
            <person name="Sun Z."/>
            <person name="Harris H.M."/>
            <person name="McCann A."/>
            <person name="Guo C."/>
            <person name="Argimon S."/>
            <person name="Zhang W."/>
            <person name="Yang X."/>
            <person name="Jeffery I.B."/>
            <person name="Cooney J.C."/>
            <person name="Kagawa T.F."/>
            <person name="Liu W."/>
            <person name="Song Y."/>
            <person name="Salvetti E."/>
            <person name="Wrobel A."/>
            <person name="Rasinkangas P."/>
            <person name="Parkhill J."/>
            <person name="Rea M.C."/>
            <person name="O'Sullivan O."/>
            <person name="Ritari J."/>
            <person name="Douillard F.P."/>
            <person name="Paul Ross R."/>
            <person name="Yang R."/>
            <person name="Briner A.E."/>
            <person name="Felis G.E."/>
            <person name="de Vos W.M."/>
            <person name="Barrangou R."/>
            <person name="Klaenhammer T.R."/>
            <person name="Caufield P.W."/>
            <person name="Cui Y."/>
            <person name="Zhang H."/>
            <person name="O'Toole P.W."/>
        </authorList>
    </citation>
    <scope>NUCLEOTIDE SEQUENCE [LARGE SCALE GENOMIC DNA]</scope>
    <source>
        <strain evidence="2 3">DSM 20505</strain>
    </source>
</reference>
<name>A0A0R1ZNS3_9LACO</name>
<gene>
    <name evidence="2" type="ORF">FC18_GL001767</name>
</gene>
<dbReference type="PATRIC" id="fig|1291052.5.peg.1812"/>
<protein>
    <submittedName>
        <fullName evidence="2">Uncharacterized protein</fullName>
    </submittedName>
</protein>
<sequence length="114" mass="13101">MIDNGYDLPGGFDGDQKRTASTFATGWYEKDGEQRYVFGADEDQVKYQTREQYELEGWSVHVLGSTDWFEQSEYLGLEIEGITTGHTFEISDEPLPSAAELIKEQEARDREEHQ</sequence>